<evidence type="ECO:0000313" key="8">
    <source>
        <dbReference type="Proteomes" id="UP001314170"/>
    </source>
</evidence>
<dbReference type="Gene3D" id="3.90.228.10">
    <property type="match status" value="1"/>
</dbReference>
<keyword evidence="4" id="KW-0539">Nucleus</keyword>
<keyword evidence="8" id="KW-1185">Reference proteome</keyword>
<dbReference type="SUPFAM" id="SSF56399">
    <property type="entry name" value="ADP-ribosylation"/>
    <property type="match status" value="1"/>
</dbReference>
<gene>
    <name evidence="7" type="ORF">DCAF_LOCUS24523</name>
</gene>
<evidence type="ECO:0000313" key="7">
    <source>
        <dbReference type="EMBL" id="CAK7353032.1"/>
    </source>
</evidence>
<comment type="caution">
    <text evidence="7">The sequence shown here is derived from an EMBL/GenBank/DDBJ whole genome shotgun (WGS) entry which is preliminary data.</text>
</comment>
<comment type="subcellular location">
    <subcellularLocation>
        <location evidence="1">Nucleus</location>
    </subcellularLocation>
</comment>
<dbReference type="InterPro" id="IPR012317">
    <property type="entry name" value="Poly(ADP-ribose)pol_cat_dom"/>
</dbReference>
<protein>
    <recommendedName>
        <fullName evidence="9">Poly [ADP-ribose] polymerase</fullName>
    </recommendedName>
</protein>
<dbReference type="Proteomes" id="UP001314170">
    <property type="component" value="Unassembled WGS sequence"/>
</dbReference>
<dbReference type="InterPro" id="IPR044964">
    <property type="entry name" value="RCD1/SRO1-5"/>
</dbReference>
<dbReference type="PROSITE" id="PS51059">
    <property type="entry name" value="PARP_CATALYTIC"/>
    <property type="match status" value="1"/>
</dbReference>
<accession>A0AAV1SJW5</accession>
<reference evidence="7 8" key="1">
    <citation type="submission" date="2024-01" db="EMBL/GenBank/DDBJ databases">
        <authorList>
            <person name="Waweru B."/>
        </authorList>
    </citation>
    <scope>NUCLEOTIDE SEQUENCE [LARGE SCALE GENOMIC DNA]</scope>
</reference>
<evidence type="ECO:0000256" key="1">
    <source>
        <dbReference type="ARBA" id="ARBA00004123"/>
    </source>
</evidence>
<feature type="domain" description="PARP catalytic" evidence="5">
    <location>
        <begin position="32"/>
        <end position="252"/>
    </location>
</feature>
<evidence type="ECO:0000256" key="2">
    <source>
        <dbReference type="ARBA" id="ARBA00022473"/>
    </source>
</evidence>
<feature type="domain" description="RST" evidence="6">
    <location>
        <begin position="253"/>
        <end position="324"/>
    </location>
</feature>
<dbReference type="Pfam" id="PF12174">
    <property type="entry name" value="RST"/>
    <property type="match status" value="1"/>
</dbReference>
<evidence type="ECO:0000256" key="3">
    <source>
        <dbReference type="ARBA" id="ARBA00023016"/>
    </source>
</evidence>
<keyword evidence="3" id="KW-0346">Stress response</keyword>
<evidence type="ECO:0000259" key="6">
    <source>
        <dbReference type="PROSITE" id="PS51879"/>
    </source>
</evidence>
<evidence type="ECO:0000259" key="5">
    <source>
        <dbReference type="PROSITE" id="PS51059"/>
    </source>
</evidence>
<dbReference type="AlphaFoldDB" id="A0AAV1SJW5"/>
<dbReference type="PANTHER" id="PTHR32263">
    <property type="entry name" value="INACTIVE POLY [ADP-RIBOSE] POLYMERASE SRO4-RELATED"/>
    <property type="match status" value="1"/>
</dbReference>
<evidence type="ECO:0008006" key="9">
    <source>
        <dbReference type="Google" id="ProtNLM"/>
    </source>
</evidence>
<dbReference type="PROSITE" id="PS51879">
    <property type="entry name" value="RST"/>
    <property type="match status" value="1"/>
</dbReference>
<dbReference type="GO" id="GO:0003950">
    <property type="term" value="F:NAD+ poly-ADP-ribosyltransferase activity"/>
    <property type="evidence" value="ECO:0007669"/>
    <property type="project" value="InterPro"/>
</dbReference>
<organism evidence="7 8">
    <name type="scientific">Dovyalis caffra</name>
    <dbReference type="NCBI Taxonomy" id="77055"/>
    <lineage>
        <taxon>Eukaryota</taxon>
        <taxon>Viridiplantae</taxon>
        <taxon>Streptophyta</taxon>
        <taxon>Embryophyta</taxon>
        <taxon>Tracheophyta</taxon>
        <taxon>Spermatophyta</taxon>
        <taxon>Magnoliopsida</taxon>
        <taxon>eudicotyledons</taxon>
        <taxon>Gunneridae</taxon>
        <taxon>Pentapetalae</taxon>
        <taxon>rosids</taxon>
        <taxon>fabids</taxon>
        <taxon>Malpighiales</taxon>
        <taxon>Salicaceae</taxon>
        <taxon>Flacourtieae</taxon>
        <taxon>Dovyalis</taxon>
    </lineage>
</organism>
<dbReference type="PANTHER" id="PTHR32263:SF14">
    <property type="entry name" value="INACTIVE POLY [ADP-RIBOSE] POLYMERASE SRO2-RELATED"/>
    <property type="match status" value="1"/>
</dbReference>
<dbReference type="EMBL" id="CAWUPB010001194">
    <property type="protein sequence ID" value="CAK7353032.1"/>
    <property type="molecule type" value="Genomic_DNA"/>
</dbReference>
<proteinExistence type="predicted"/>
<evidence type="ECO:0000256" key="4">
    <source>
        <dbReference type="ARBA" id="ARBA00023242"/>
    </source>
</evidence>
<sequence>MEEQEQVSMTIEDYDDKEDILDDAATSQAKESSDHGIFAHFSRNGMIRIGKEAGEYKSMEAEFLMGMKQYASDTQVVAVHKNMGFTPAMLARFAAFTSFERAILQKSGGRGHAKVNHGWFGASKEEIIQIISYGFSRCNGQSHGLGVYLSPIEFLLDGVEFTSADENGMRYMLLCHLTMGNMEVIPAGSKQIYPSSVEFDTGVDNLEAPRRLIVWRAFMNSHICPAYIITFKFPSFGTCSLRNQTRKLHGPTLCFQGRILSFPALFSILIKVFGPAKGDLISQSLDEYKKCKITRLQLIQNVRRIIENDQLLLAVIKSNIDKWEHVAARMAAEATNDARREWHSLLTALF</sequence>
<keyword evidence="2" id="KW-0217">Developmental protein</keyword>
<name>A0AAV1SJW5_9ROSI</name>
<dbReference type="GO" id="GO:0005634">
    <property type="term" value="C:nucleus"/>
    <property type="evidence" value="ECO:0007669"/>
    <property type="project" value="UniProtKB-SubCell"/>
</dbReference>
<dbReference type="InterPro" id="IPR022003">
    <property type="entry name" value="RST"/>
</dbReference>